<organism evidence="3 4">
    <name type="scientific">Fulvivirga sediminis</name>
    <dbReference type="NCBI Taxonomy" id="2803949"/>
    <lineage>
        <taxon>Bacteria</taxon>
        <taxon>Pseudomonadati</taxon>
        <taxon>Bacteroidota</taxon>
        <taxon>Cytophagia</taxon>
        <taxon>Cytophagales</taxon>
        <taxon>Fulvivirgaceae</taxon>
        <taxon>Fulvivirga</taxon>
    </lineage>
</organism>
<evidence type="ECO:0008006" key="5">
    <source>
        <dbReference type="Google" id="ProtNLM"/>
    </source>
</evidence>
<evidence type="ECO:0000313" key="4">
    <source>
        <dbReference type="Proteomes" id="UP000659388"/>
    </source>
</evidence>
<proteinExistence type="predicted"/>
<comment type="caution">
    <text evidence="3">The sequence shown here is derived from an EMBL/GenBank/DDBJ whole genome shotgun (WGS) entry which is preliminary data.</text>
</comment>
<dbReference type="AlphaFoldDB" id="A0A937FDX0"/>
<evidence type="ECO:0000256" key="2">
    <source>
        <dbReference type="SAM" id="SignalP"/>
    </source>
</evidence>
<name>A0A937FDX0_9BACT</name>
<keyword evidence="2" id="KW-0732">Signal</keyword>
<accession>A0A937FDX0</accession>
<protein>
    <recommendedName>
        <fullName evidence="5">SH3 domain-containing protein</fullName>
    </recommendedName>
</protein>
<sequence length="260" mass="28912">MKFFKLLFLCSAMGLLTYCSSSNESEESSTESENLSNEEAPAAKATEAPAVCVWDNISVRKEASSKSKWLTSISLGESLTSLGNTEKDSLDNDREYTQIQLADGTEGWALSDFIIENAKVGVFLEDVFIYKRPDLLTKTDKKFTQMDIVAIKSTEGDWLEVVGKRTGAKWIQNGWVKKANISEKDIDVAVAKFAKPALNLSNDSKKVAALEEIVGNSDLSSSSFISVINRKLDELSQDDEMYEEYAEDTDYESVEETEEL</sequence>
<dbReference type="Proteomes" id="UP000659388">
    <property type="component" value="Unassembled WGS sequence"/>
</dbReference>
<evidence type="ECO:0000313" key="3">
    <source>
        <dbReference type="EMBL" id="MBL3658623.1"/>
    </source>
</evidence>
<feature type="chain" id="PRO_5037919157" description="SH3 domain-containing protein" evidence="2">
    <location>
        <begin position="25"/>
        <end position="260"/>
    </location>
</feature>
<evidence type="ECO:0000256" key="1">
    <source>
        <dbReference type="SAM" id="MobiDB-lite"/>
    </source>
</evidence>
<feature type="signal peptide" evidence="2">
    <location>
        <begin position="1"/>
        <end position="24"/>
    </location>
</feature>
<gene>
    <name evidence="3" type="ORF">JL102_20905</name>
</gene>
<dbReference type="Gene3D" id="2.30.30.40">
    <property type="entry name" value="SH3 Domains"/>
    <property type="match status" value="1"/>
</dbReference>
<dbReference type="RefSeq" id="WP_202246415.1">
    <property type="nucleotide sequence ID" value="NZ_JAESIY010000014.1"/>
</dbReference>
<feature type="region of interest" description="Disordered" evidence="1">
    <location>
        <begin position="238"/>
        <end position="260"/>
    </location>
</feature>
<dbReference type="EMBL" id="JAESIY010000014">
    <property type="protein sequence ID" value="MBL3658623.1"/>
    <property type="molecule type" value="Genomic_DNA"/>
</dbReference>
<keyword evidence="4" id="KW-1185">Reference proteome</keyword>
<reference evidence="3" key="1">
    <citation type="submission" date="2021-01" db="EMBL/GenBank/DDBJ databases">
        <title>Fulvivirga kasyanovii gen. nov., sp nov., a novel member of the phylum Bacteroidetes isolated from seawater in a mussel farm.</title>
        <authorList>
            <person name="Zhao L.-H."/>
            <person name="Wang Z.-J."/>
        </authorList>
    </citation>
    <scope>NUCLEOTIDE SEQUENCE</scope>
    <source>
        <strain evidence="3">2943</strain>
    </source>
</reference>